<keyword evidence="3 5" id="KW-1133">Transmembrane helix</keyword>
<dbReference type="NCBIfam" id="TIGR04033">
    <property type="entry name" value="export_SdpB"/>
    <property type="match status" value="1"/>
</dbReference>
<feature type="transmembrane region" description="Helical" evidence="5">
    <location>
        <begin position="15"/>
        <end position="36"/>
    </location>
</feature>
<feature type="transmembrane region" description="Helical" evidence="5">
    <location>
        <begin position="75"/>
        <end position="101"/>
    </location>
</feature>
<keyword evidence="8" id="KW-1185">Reference proteome</keyword>
<evidence type="ECO:0000313" key="8">
    <source>
        <dbReference type="Proteomes" id="UP000640930"/>
    </source>
</evidence>
<dbReference type="RefSeq" id="WP_191707943.1">
    <property type="nucleotide sequence ID" value="NZ_JACSQA010000020.1"/>
</dbReference>
<feature type="domain" description="HTTM-like" evidence="6">
    <location>
        <begin position="10"/>
        <end position="280"/>
    </location>
</feature>
<evidence type="ECO:0000256" key="5">
    <source>
        <dbReference type="SAM" id="Phobius"/>
    </source>
</evidence>
<dbReference type="InterPro" id="IPR023894">
    <property type="entry name" value="Sporulation_SdpB"/>
</dbReference>
<accession>A0ABR8XE82</accession>
<dbReference type="PANTHER" id="PTHR39535:SF2">
    <property type="entry name" value="HTTM DOMAIN-CONTAINING PROTEIN"/>
    <property type="match status" value="1"/>
</dbReference>
<dbReference type="EMBL" id="JACSQA010000020">
    <property type="protein sequence ID" value="MBD8027525.1"/>
    <property type="molecule type" value="Genomic_DNA"/>
</dbReference>
<feature type="transmembrane region" description="Helical" evidence="5">
    <location>
        <begin position="152"/>
        <end position="172"/>
    </location>
</feature>
<organism evidence="7 8">
    <name type="scientific">Ureibacillus galli</name>
    <dbReference type="NCBI Taxonomy" id="2762222"/>
    <lineage>
        <taxon>Bacteria</taxon>
        <taxon>Bacillati</taxon>
        <taxon>Bacillota</taxon>
        <taxon>Bacilli</taxon>
        <taxon>Bacillales</taxon>
        <taxon>Caryophanaceae</taxon>
        <taxon>Ureibacillus</taxon>
    </lineage>
</organism>
<evidence type="ECO:0000256" key="3">
    <source>
        <dbReference type="ARBA" id="ARBA00022989"/>
    </source>
</evidence>
<reference evidence="7 8" key="1">
    <citation type="submission" date="2020-08" db="EMBL/GenBank/DDBJ databases">
        <title>A Genomic Blueprint of the Chicken Gut Microbiome.</title>
        <authorList>
            <person name="Gilroy R."/>
            <person name="Ravi A."/>
            <person name="Getino M."/>
            <person name="Pursley I."/>
            <person name="Horton D.L."/>
            <person name="Alikhan N.-F."/>
            <person name="Baker D."/>
            <person name="Gharbi K."/>
            <person name="Hall N."/>
            <person name="Watson M."/>
            <person name="Adriaenssens E.M."/>
            <person name="Foster-Nyarko E."/>
            <person name="Jarju S."/>
            <person name="Secka A."/>
            <person name="Antonio M."/>
            <person name="Oren A."/>
            <person name="Chaudhuri R."/>
            <person name="La Ragione R.M."/>
            <person name="Hildebrand F."/>
            <person name="Pallen M.J."/>
        </authorList>
    </citation>
    <scope>NUCLEOTIDE SEQUENCE [LARGE SCALE GENOMIC DNA]</scope>
    <source>
        <strain evidence="7 8">Re31</strain>
    </source>
</reference>
<comment type="subcellular location">
    <subcellularLocation>
        <location evidence="1">Endomembrane system</location>
        <topology evidence="1">Multi-pass membrane protein</topology>
    </subcellularLocation>
</comment>
<proteinExistence type="predicted"/>
<evidence type="ECO:0000313" key="7">
    <source>
        <dbReference type="EMBL" id="MBD8027525.1"/>
    </source>
</evidence>
<name>A0ABR8XE82_9BACL</name>
<feature type="transmembrane region" description="Helical" evidence="5">
    <location>
        <begin position="249"/>
        <end position="276"/>
    </location>
</feature>
<keyword evidence="4 5" id="KW-0472">Membrane</keyword>
<gene>
    <name evidence="7" type="ORF">H9636_12760</name>
</gene>
<dbReference type="InterPro" id="IPR052964">
    <property type="entry name" value="Sporulation_signal_mat"/>
</dbReference>
<comment type="caution">
    <text evidence="7">The sequence shown here is derived from an EMBL/GenBank/DDBJ whole genome shotgun (WGS) entry which is preliminary data.</text>
</comment>
<sequence length="315" mass="36508">MNKLIEQINQFNPYFNVYGLARTLLAISSLLTLLFNNTTTLLTYNRNDVSCEYLTAPSAFCVADHFNISLELIRFLMILCLFIIASGWRPQYTGIIHWYIAYTLQWSATTIDGGEQINTVLTFLLIPITLLDRRKNHFYKTVENCNNFYSKYITWLFMILIKIQVGIIYLNAALERLKNPEWADGTALYYFFSDPIFGLPPYQLNVLEPLLNSPFIILVTWAVTVFELFLVICMFASSPLKRFGHNLGIIFHIGIIFTIGIVTFGITMCAAVILYLRQWNNEYSFTKVKKTLKKYINLKNTKRFFVDSSGRSIFK</sequence>
<evidence type="ECO:0000259" key="6">
    <source>
        <dbReference type="SMART" id="SM00752"/>
    </source>
</evidence>
<evidence type="ECO:0000256" key="4">
    <source>
        <dbReference type="ARBA" id="ARBA00023136"/>
    </source>
</evidence>
<dbReference type="Proteomes" id="UP000640930">
    <property type="component" value="Unassembled WGS sequence"/>
</dbReference>
<evidence type="ECO:0000256" key="2">
    <source>
        <dbReference type="ARBA" id="ARBA00022692"/>
    </source>
</evidence>
<protein>
    <submittedName>
        <fullName evidence="7">Sporulation-delaying protein SdpB</fullName>
    </submittedName>
</protein>
<feature type="transmembrane region" description="Helical" evidence="5">
    <location>
        <begin position="215"/>
        <end position="237"/>
    </location>
</feature>
<evidence type="ECO:0000256" key="1">
    <source>
        <dbReference type="ARBA" id="ARBA00004127"/>
    </source>
</evidence>
<feature type="transmembrane region" description="Helical" evidence="5">
    <location>
        <begin position="113"/>
        <end position="131"/>
    </location>
</feature>
<keyword evidence="2 5" id="KW-0812">Transmembrane</keyword>
<dbReference type="InterPro" id="IPR011020">
    <property type="entry name" value="HTTM-like"/>
</dbReference>
<dbReference type="PANTHER" id="PTHR39535">
    <property type="entry name" value="SPORULATION-DELAYING PROTEIN SDPB"/>
    <property type="match status" value="1"/>
</dbReference>
<dbReference type="SMART" id="SM00752">
    <property type="entry name" value="HTTM"/>
    <property type="match status" value="1"/>
</dbReference>